<gene>
    <name evidence="2" type="ORF">FHS60_001384</name>
</gene>
<reference evidence="2 3" key="1">
    <citation type="submission" date="2020-08" db="EMBL/GenBank/DDBJ databases">
        <title>Genomic Encyclopedia of Type Strains, Phase IV (KMG-IV): sequencing the most valuable type-strain genomes for metagenomic binning, comparative biology and taxonomic classification.</title>
        <authorList>
            <person name="Goeker M."/>
        </authorList>
    </citation>
    <scope>NUCLEOTIDE SEQUENCE [LARGE SCALE GENOMIC DNA]</scope>
    <source>
        <strain evidence="2 3">DSM 22548</strain>
    </source>
</reference>
<protein>
    <recommendedName>
        <fullName evidence="4">T9SS C-terminal target domain-containing protein</fullName>
    </recommendedName>
</protein>
<sequence>MKKRTLLTMVAAAIMTLAPLHSQASSANGTETVTYLVLTQTDGTVSKFSLNEAPVLSYAGDSLVVTCSGNQLMTALEGLRDYSFTTEQITTSIKDVPSTGSTSTTPAPNVAFSNATISGLKAGALVRVYNISGVAVSTLTADAEGKVSVDLNNLPKGVYILSTPSKSFKVLNK</sequence>
<dbReference type="EMBL" id="JACICA010000006">
    <property type="protein sequence ID" value="MBB3702911.1"/>
    <property type="molecule type" value="Genomic_DNA"/>
</dbReference>
<feature type="signal peptide" evidence="1">
    <location>
        <begin position="1"/>
        <end position="27"/>
    </location>
</feature>
<dbReference type="AlphaFoldDB" id="A0A7W5YGA5"/>
<dbReference type="RefSeq" id="WP_009347916.1">
    <property type="nucleotide sequence ID" value="NZ_JACICA010000006.1"/>
</dbReference>
<name>A0A7W5YGA5_9BACT</name>
<evidence type="ECO:0000313" key="3">
    <source>
        <dbReference type="Proteomes" id="UP000541425"/>
    </source>
</evidence>
<organism evidence="2 3">
    <name type="scientific">Alloprevotella rava</name>
    <dbReference type="NCBI Taxonomy" id="671218"/>
    <lineage>
        <taxon>Bacteria</taxon>
        <taxon>Pseudomonadati</taxon>
        <taxon>Bacteroidota</taxon>
        <taxon>Bacteroidia</taxon>
        <taxon>Bacteroidales</taxon>
        <taxon>Prevotellaceae</taxon>
        <taxon>Alloprevotella</taxon>
    </lineage>
</organism>
<evidence type="ECO:0000313" key="2">
    <source>
        <dbReference type="EMBL" id="MBB3702911.1"/>
    </source>
</evidence>
<accession>A0A7W5YGA5</accession>
<proteinExistence type="predicted"/>
<comment type="caution">
    <text evidence="2">The sequence shown here is derived from an EMBL/GenBank/DDBJ whole genome shotgun (WGS) entry which is preliminary data.</text>
</comment>
<dbReference type="Proteomes" id="UP000541425">
    <property type="component" value="Unassembled WGS sequence"/>
</dbReference>
<evidence type="ECO:0000256" key="1">
    <source>
        <dbReference type="SAM" id="SignalP"/>
    </source>
</evidence>
<dbReference type="NCBIfam" id="TIGR04183">
    <property type="entry name" value="Por_Secre_tail"/>
    <property type="match status" value="1"/>
</dbReference>
<dbReference type="InterPro" id="IPR026444">
    <property type="entry name" value="Secre_tail"/>
</dbReference>
<keyword evidence="1" id="KW-0732">Signal</keyword>
<feature type="chain" id="PRO_5030880889" description="T9SS C-terminal target domain-containing protein" evidence="1">
    <location>
        <begin position="28"/>
        <end position="173"/>
    </location>
</feature>
<evidence type="ECO:0008006" key="4">
    <source>
        <dbReference type="Google" id="ProtNLM"/>
    </source>
</evidence>